<protein>
    <recommendedName>
        <fullName evidence="9">Protein-serine/threonine phosphatase</fullName>
    </recommendedName>
</protein>
<gene>
    <name evidence="8" type="ORF">FJAP1339_LOCUS7517</name>
</gene>
<dbReference type="PROSITE" id="PS50054">
    <property type="entry name" value="TYR_PHOSPHATASE_DUAL"/>
    <property type="match status" value="1"/>
</dbReference>
<dbReference type="Pfam" id="PF00782">
    <property type="entry name" value="DSPc"/>
    <property type="match status" value="1"/>
</dbReference>
<dbReference type="PANTHER" id="PTHR45948:SF2">
    <property type="entry name" value="DUAL SPECIFICITY PROTEIN PHOSPHATASE"/>
    <property type="match status" value="1"/>
</dbReference>
<dbReference type="GO" id="GO:0007165">
    <property type="term" value="P:signal transduction"/>
    <property type="evidence" value="ECO:0007669"/>
    <property type="project" value="TreeGrafter"/>
</dbReference>
<dbReference type="PROSITE" id="PS50056">
    <property type="entry name" value="TYR_PHOSPHATASE_2"/>
    <property type="match status" value="1"/>
</dbReference>
<keyword evidence="3" id="KW-0904">Protein phosphatase</keyword>
<evidence type="ECO:0000256" key="2">
    <source>
        <dbReference type="ARBA" id="ARBA00022801"/>
    </source>
</evidence>
<dbReference type="SUPFAM" id="SSF52799">
    <property type="entry name" value="(Phosphotyrosine protein) phosphatases II"/>
    <property type="match status" value="1"/>
</dbReference>
<dbReference type="CDD" id="cd14498">
    <property type="entry name" value="DSP"/>
    <property type="match status" value="1"/>
</dbReference>
<dbReference type="EMBL" id="HBHR01015098">
    <property type="protein sequence ID" value="CAD9866399.1"/>
    <property type="molecule type" value="Transcribed_RNA"/>
</dbReference>
<evidence type="ECO:0000256" key="4">
    <source>
        <dbReference type="ARBA" id="ARBA00047761"/>
    </source>
</evidence>
<dbReference type="InterPro" id="IPR029021">
    <property type="entry name" value="Prot-tyrosine_phosphatase-like"/>
</dbReference>
<evidence type="ECO:0000313" key="8">
    <source>
        <dbReference type="EMBL" id="CAD9866399.1"/>
    </source>
</evidence>
<comment type="catalytic activity">
    <reaction evidence="4">
        <text>O-phospho-L-seryl-[protein] + H2O = L-seryl-[protein] + phosphate</text>
        <dbReference type="Rhea" id="RHEA:20629"/>
        <dbReference type="Rhea" id="RHEA-COMP:9863"/>
        <dbReference type="Rhea" id="RHEA-COMP:11604"/>
        <dbReference type="ChEBI" id="CHEBI:15377"/>
        <dbReference type="ChEBI" id="CHEBI:29999"/>
        <dbReference type="ChEBI" id="CHEBI:43474"/>
        <dbReference type="ChEBI" id="CHEBI:83421"/>
        <dbReference type="EC" id="3.1.3.16"/>
    </reaction>
</comment>
<evidence type="ECO:0000259" key="6">
    <source>
        <dbReference type="PROSITE" id="PS50054"/>
    </source>
</evidence>
<comment type="similarity">
    <text evidence="1">Belongs to the protein-tyrosine phosphatase family. Non-receptor class dual specificity subfamily.</text>
</comment>
<dbReference type="Gene3D" id="3.90.190.10">
    <property type="entry name" value="Protein tyrosine phosphatase superfamily"/>
    <property type="match status" value="1"/>
</dbReference>
<dbReference type="InterPro" id="IPR020422">
    <property type="entry name" value="TYR_PHOSPHATASE_DUAL_dom"/>
</dbReference>
<dbReference type="PROSITE" id="PS00383">
    <property type="entry name" value="TYR_PHOSPHATASE_1"/>
    <property type="match status" value="1"/>
</dbReference>
<evidence type="ECO:0000259" key="7">
    <source>
        <dbReference type="PROSITE" id="PS50056"/>
    </source>
</evidence>
<dbReference type="PANTHER" id="PTHR45948">
    <property type="entry name" value="DUAL SPECIFICITY PROTEIN PHOSPHATASE DDB_G0269404-RELATED"/>
    <property type="match status" value="1"/>
</dbReference>
<organism evidence="8">
    <name type="scientific">Fibrocapsa japonica</name>
    <dbReference type="NCBI Taxonomy" id="94617"/>
    <lineage>
        <taxon>Eukaryota</taxon>
        <taxon>Sar</taxon>
        <taxon>Stramenopiles</taxon>
        <taxon>Ochrophyta</taxon>
        <taxon>Raphidophyceae</taxon>
        <taxon>Chattonellales</taxon>
        <taxon>Chattonellaceae</taxon>
        <taxon>Fibrocapsa</taxon>
    </lineage>
</organism>
<evidence type="ECO:0000256" key="1">
    <source>
        <dbReference type="ARBA" id="ARBA00008601"/>
    </source>
</evidence>
<accession>A0A7S2V0Y7</accession>
<dbReference type="InterPro" id="IPR000340">
    <property type="entry name" value="Dual-sp_phosphatase_cat-dom"/>
</dbReference>
<dbReference type="SMART" id="SM00195">
    <property type="entry name" value="DSPc"/>
    <property type="match status" value="1"/>
</dbReference>
<dbReference type="GO" id="GO:0004722">
    <property type="term" value="F:protein serine/threonine phosphatase activity"/>
    <property type="evidence" value="ECO:0007669"/>
    <property type="project" value="UniProtKB-EC"/>
</dbReference>
<evidence type="ECO:0000256" key="3">
    <source>
        <dbReference type="ARBA" id="ARBA00022912"/>
    </source>
</evidence>
<proteinExistence type="inferred from homology"/>
<sequence>MNTEYFLASLKSTTLKKVPNEEIRYTAPFEGCFDLITLSQLTKLNSGAHIYLGGLSSTRDEDILRIHGIKTILSVTDQPVPHFDGIYYFVFPINDSIDEDLLGILEHTCEAIENGLKLGSVLVHCNFGVSRSASVVIAYKGKLEGKTLDDTLTEVKSDRSCVSPNAGFLYQLNLFLS</sequence>
<name>A0A7S2V0Y7_9STRA</name>
<evidence type="ECO:0008006" key="9">
    <source>
        <dbReference type="Google" id="ProtNLM"/>
    </source>
</evidence>
<evidence type="ECO:0000256" key="5">
    <source>
        <dbReference type="ARBA" id="ARBA00048336"/>
    </source>
</evidence>
<comment type="catalytic activity">
    <reaction evidence="5">
        <text>O-phospho-L-threonyl-[protein] + H2O = L-threonyl-[protein] + phosphate</text>
        <dbReference type="Rhea" id="RHEA:47004"/>
        <dbReference type="Rhea" id="RHEA-COMP:11060"/>
        <dbReference type="Rhea" id="RHEA-COMP:11605"/>
        <dbReference type="ChEBI" id="CHEBI:15377"/>
        <dbReference type="ChEBI" id="CHEBI:30013"/>
        <dbReference type="ChEBI" id="CHEBI:43474"/>
        <dbReference type="ChEBI" id="CHEBI:61977"/>
        <dbReference type="EC" id="3.1.3.16"/>
    </reaction>
</comment>
<feature type="domain" description="Tyrosine specific protein phosphatases" evidence="7">
    <location>
        <begin position="99"/>
        <end position="159"/>
    </location>
</feature>
<reference evidence="8" key="1">
    <citation type="submission" date="2021-01" db="EMBL/GenBank/DDBJ databases">
        <authorList>
            <person name="Corre E."/>
            <person name="Pelletier E."/>
            <person name="Niang G."/>
            <person name="Scheremetjew M."/>
            <person name="Finn R."/>
            <person name="Kale V."/>
            <person name="Holt S."/>
            <person name="Cochrane G."/>
            <person name="Meng A."/>
            <person name="Brown T."/>
            <person name="Cohen L."/>
        </authorList>
    </citation>
    <scope>NUCLEOTIDE SEQUENCE</scope>
    <source>
        <strain evidence="8">CCMP1661</strain>
    </source>
</reference>
<dbReference type="AlphaFoldDB" id="A0A7S2V0Y7"/>
<feature type="domain" description="Tyrosine-protein phosphatase" evidence="6">
    <location>
        <begin position="40"/>
        <end position="177"/>
    </location>
</feature>
<dbReference type="InterPro" id="IPR000387">
    <property type="entry name" value="Tyr_Pase_dom"/>
</dbReference>
<dbReference type="GO" id="GO:0004725">
    <property type="term" value="F:protein tyrosine phosphatase activity"/>
    <property type="evidence" value="ECO:0007669"/>
    <property type="project" value="TreeGrafter"/>
</dbReference>
<dbReference type="GO" id="GO:0005829">
    <property type="term" value="C:cytosol"/>
    <property type="evidence" value="ECO:0007669"/>
    <property type="project" value="TreeGrafter"/>
</dbReference>
<dbReference type="InterPro" id="IPR016130">
    <property type="entry name" value="Tyr_Pase_AS"/>
</dbReference>
<keyword evidence="2" id="KW-0378">Hydrolase</keyword>